<keyword evidence="1" id="KW-0472">Membrane</keyword>
<comment type="caution">
    <text evidence="2">The sequence shown here is derived from an EMBL/GenBank/DDBJ whole genome shotgun (WGS) entry which is preliminary data.</text>
</comment>
<feature type="transmembrane region" description="Helical" evidence="1">
    <location>
        <begin position="24"/>
        <end position="50"/>
    </location>
</feature>
<evidence type="ECO:0000256" key="1">
    <source>
        <dbReference type="SAM" id="Phobius"/>
    </source>
</evidence>
<feature type="transmembrane region" description="Helical" evidence="1">
    <location>
        <begin position="70"/>
        <end position="87"/>
    </location>
</feature>
<keyword evidence="1" id="KW-1133">Transmembrane helix</keyword>
<organism evidence="2 3">
    <name type="scientific">Histidinibacterium lentulum</name>
    <dbReference type="NCBI Taxonomy" id="2480588"/>
    <lineage>
        <taxon>Bacteria</taxon>
        <taxon>Pseudomonadati</taxon>
        <taxon>Pseudomonadota</taxon>
        <taxon>Alphaproteobacteria</taxon>
        <taxon>Rhodobacterales</taxon>
        <taxon>Paracoccaceae</taxon>
        <taxon>Histidinibacterium</taxon>
    </lineage>
</organism>
<feature type="transmembrane region" description="Helical" evidence="1">
    <location>
        <begin position="124"/>
        <end position="143"/>
    </location>
</feature>
<proteinExistence type="predicted"/>
<sequence>MTGSGSAGAGRGARVTAAISAPAFWLRAFVGFLTAMPIAVGLAASLAISFDGGFPPPAGLILGVIVQGTPRAYLVFLIPALLCRLLVEAAGPFSRSSAVGMGAGTGLLGLGAMSMLSGSEGPPFDAVILAVTVFSGAVAGLIWRTVERLLAQ</sequence>
<feature type="transmembrane region" description="Helical" evidence="1">
    <location>
        <begin position="99"/>
        <end position="118"/>
    </location>
</feature>
<name>A0A3N2R5Z3_9RHOB</name>
<dbReference type="Proteomes" id="UP000268016">
    <property type="component" value="Unassembled WGS sequence"/>
</dbReference>
<evidence type="ECO:0000313" key="3">
    <source>
        <dbReference type="Proteomes" id="UP000268016"/>
    </source>
</evidence>
<keyword evidence="3" id="KW-1185">Reference proteome</keyword>
<accession>A0A3N2R5Z3</accession>
<dbReference type="EMBL" id="RDRB01000003">
    <property type="protein sequence ID" value="ROU02900.1"/>
    <property type="molecule type" value="Genomic_DNA"/>
</dbReference>
<dbReference type="AlphaFoldDB" id="A0A3N2R5Z3"/>
<keyword evidence="1" id="KW-0812">Transmembrane</keyword>
<reference evidence="2 3" key="1">
    <citation type="submission" date="2018-10" db="EMBL/GenBank/DDBJ databases">
        <title>Histidinibacterium lentulum gen. nov., sp. nov., a marine bacterium from the culture broth of Picochlorum sp. 122.</title>
        <authorList>
            <person name="Wang G."/>
        </authorList>
    </citation>
    <scope>NUCLEOTIDE SEQUENCE [LARGE SCALE GENOMIC DNA]</scope>
    <source>
        <strain evidence="2 3">B17</strain>
    </source>
</reference>
<evidence type="ECO:0000313" key="2">
    <source>
        <dbReference type="EMBL" id="ROU02900.1"/>
    </source>
</evidence>
<gene>
    <name evidence="2" type="ORF">EAT49_06255</name>
</gene>
<dbReference type="RefSeq" id="WP_123641450.1">
    <property type="nucleotide sequence ID" value="NZ_ML119083.1"/>
</dbReference>
<protein>
    <submittedName>
        <fullName evidence="2">Uncharacterized protein</fullName>
    </submittedName>
</protein>